<keyword evidence="2" id="KW-1185">Reference proteome</keyword>
<protein>
    <submittedName>
        <fullName evidence="1">25219_t:CDS:1</fullName>
    </submittedName>
</protein>
<evidence type="ECO:0000313" key="1">
    <source>
        <dbReference type="EMBL" id="CAG8695140.1"/>
    </source>
</evidence>
<evidence type="ECO:0000313" key="2">
    <source>
        <dbReference type="Proteomes" id="UP000789759"/>
    </source>
</evidence>
<proteinExistence type="predicted"/>
<dbReference type="EMBL" id="CAJVQA010010276">
    <property type="protein sequence ID" value="CAG8695140.1"/>
    <property type="molecule type" value="Genomic_DNA"/>
</dbReference>
<reference evidence="1" key="1">
    <citation type="submission" date="2021-06" db="EMBL/GenBank/DDBJ databases">
        <authorList>
            <person name="Kallberg Y."/>
            <person name="Tangrot J."/>
            <person name="Rosling A."/>
        </authorList>
    </citation>
    <scope>NUCLEOTIDE SEQUENCE</scope>
    <source>
        <strain evidence="1">FL966</strain>
    </source>
</reference>
<dbReference type="AlphaFoldDB" id="A0A9N9EU84"/>
<comment type="caution">
    <text evidence="1">The sequence shown here is derived from an EMBL/GenBank/DDBJ whole genome shotgun (WGS) entry which is preliminary data.</text>
</comment>
<name>A0A9N9EU84_9GLOM</name>
<gene>
    <name evidence="1" type="ORF">CPELLU_LOCUS11520</name>
</gene>
<organism evidence="1 2">
    <name type="scientific">Cetraspora pellucida</name>
    <dbReference type="NCBI Taxonomy" id="1433469"/>
    <lineage>
        <taxon>Eukaryota</taxon>
        <taxon>Fungi</taxon>
        <taxon>Fungi incertae sedis</taxon>
        <taxon>Mucoromycota</taxon>
        <taxon>Glomeromycotina</taxon>
        <taxon>Glomeromycetes</taxon>
        <taxon>Diversisporales</taxon>
        <taxon>Gigasporaceae</taxon>
        <taxon>Cetraspora</taxon>
    </lineage>
</organism>
<dbReference type="Proteomes" id="UP000789759">
    <property type="component" value="Unassembled WGS sequence"/>
</dbReference>
<accession>A0A9N9EU84</accession>
<sequence>MDISENEFDNTSESILGVINGVGQIWETVDDDPEKISMIKKAKPYYFLINEYKDWIKNLEKADFSYTKVLLKRLHIKNHD</sequence>